<dbReference type="InterPro" id="IPR043504">
    <property type="entry name" value="Peptidase_S1_PA_chymotrypsin"/>
</dbReference>
<evidence type="ECO:0000256" key="1">
    <source>
        <dbReference type="SAM" id="SignalP"/>
    </source>
</evidence>
<sequence length="423" mass="44151">MRSASALLAAFLAVSAALTPGPVRAAGESSASLASGVADSRSTDNLDPALLAEMRRQEALNPAVDLLYDEIGRLSASGFTSMSFEDGGLSVYWRGDVPAVIQAAVRAAAKFGTVRTRPARYSKAELDAAITRVSAATGLGSDIQSVFARPDGSGLEVQRMPATAMAARQAALGGRAPKRVESILATMGLDVPVAVTVATAGVTRAACAGACTRENDQAAWNGGTHLRIPLSATRVNNCTSGFGVRKGSQTYLITASHCANPSNKFYDAAGEFIGGVYDDDWGYDLMLINARGYGRIFDGAPGTSYSKPVRSAGNPVSHEYLCQSGYRSGTVCDIETLGSWGNLWGCDSDGDCFYTYDMYWAVQVDGLPSCQGGDSGAPVFSLDGTGVRVKGVTVAKGGDNGELFFYQDWPTITSTFGVTPVLG</sequence>
<dbReference type="Gene3D" id="2.40.10.10">
    <property type="entry name" value="Trypsin-like serine proteases"/>
    <property type="match status" value="2"/>
</dbReference>
<evidence type="ECO:0000313" key="2">
    <source>
        <dbReference type="EMBL" id="GIG19003.1"/>
    </source>
</evidence>
<keyword evidence="3" id="KW-1185">Reference proteome</keyword>
<dbReference type="EMBL" id="BONJ01000046">
    <property type="protein sequence ID" value="GIG19003.1"/>
    <property type="molecule type" value="Genomic_DNA"/>
</dbReference>
<proteinExistence type="predicted"/>
<dbReference type="InterPro" id="IPR009003">
    <property type="entry name" value="Peptidase_S1_PA"/>
</dbReference>
<feature type="chain" id="PRO_5035234724" evidence="1">
    <location>
        <begin position="26"/>
        <end position="423"/>
    </location>
</feature>
<reference evidence="2" key="1">
    <citation type="submission" date="2021-01" db="EMBL/GenBank/DDBJ databases">
        <title>Whole genome shotgun sequence of Catellatospora methionotrophica NBRC 14553.</title>
        <authorList>
            <person name="Komaki H."/>
            <person name="Tamura T."/>
        </authorList>
    </citation>
    <scope>NUCLEOTIDE SEQUENCE</scope>
    <source>
        <strain evidence="2">NBRC 14553</strain>
    </source>
</reference>
<comment type="caution">
    <text evidence="2">The sequence shown here is derived from an EMBL/GenBank/DDBJ whole genome shotgun (WGS) entry which is preliminary data.</text>
</comment>
<name>A0A8J3LIL9_9ACTN</name>
<gene>
    <name evidence="2" type="ORF">Cme02nite_73350</name>
</gene>
<dbReference type="Proteomes" id="UP000660339">
    <property type="component" value="Unassembled WGS sequence"/>
</dbReference>
<feature type="signal peptide" evidence="1">
    <location>
        <begin position="1"/>
        <end position="25"/>
    </location>
</feature>
<accession>A0A8J3LIL9</accession>
<dbReference type="AlphaFoldDB" id="A0A8J3LIL9"/>
<evidence type="ECO:0000313" key="3">
    <source>
        <dbReference type="Proteomes" id="UP000660339"/>
    </source>
</evidence>
<dbReference type="SUPFAM" id="SSF50494">
    <property type="entry name" value="Trypsin-like serine proteases"/>
    <property type="match status" value="1"/>
</dbReference>
<organism evidence="2 3">
    <name type="scientific">Catellatospora methionotrophica</name>
    <dbReference type="NCBI Taxonomy" id="121620"/>
    <lineage>
        <taxon>Bacteria</taxon>
        <taxon>Bacillati</taxon>
        <taxon>Actinomycetota</taxon>
        <taxon>Actinomycetes</taxon>
        <taxon>Micromonosporales</taxon>
        <taxon>Micromonosporaceae</taxon>
        <taxon>Catellatospora</taxon>
    </lineage>
</organism>
<keyword evidence="1" id="KW-0732">Signal</keyword>
<protein>
    <submittedName>
        <fullName evidence="2">Uncharacterized protein</fullName>
    </submittedName>
</protein>